<protein>
    <submittedName>
        <fullName evidence="1">Uncharacterized protein</fullName>
    </submittedName>
</protein>
<evidence type="ECO:0000313" key="1">
    <source>
        <dbReference type="EMBL" id="VVQ26159.1"/>
    </source>
</evidence>
<accession>A0A5E7VTF3</accession>
<dbReference type="AlphaFoldDB" id="A0A5E7VTF3"/>
<name>A0A5E7VTF3_PSEFL</name>
<organism evidence="1 2">
    <name type="scientific">Pseudomonas fluorescens</name>
    <dbReference type="NCBI Taxonomy" id="294"/>
    <lineage>
        <taxon>Bacteria</taxon>
        <taxon>Pseudomonadati</taxon>
        <taxon>Pseudomonadota</taxon>
        <taxon>Gammaproteobacteria</taxon>
        <taxon>Pseudomonadales</taxon>
        <taxon>Pseudomonadaceae</taxon>
        <taxon>Pseudomonas</taxon>
    </lineage>
</organism>
<gene>
    <name evidence="1" type="ORF">PS928_06384</name>
</gene>
<dbReference type="EMBL" id="CABVJF010000041">
    <property type="protein sequence ID" value="VVQ26159.1"/>
    <property type="molecule type" value="Genomic_DNA"/>
</dbReference>
<evidence type="ECO:0000313" key="2">
    <source>
        <dbReference type="Proteomes" id="UP000381378"/>
    </source>
</evidence>
<proteinExistence type="predicted"/>
<dbReference type="Proteomes" id="UP000381378">
    <property type="component" value="Unassembled WGS sequence"/>
</dbReference>
<sequence>MLITRRSINMRPGRRLAIVKDIRGARLDLAGVMTGK</sequence>
<reference evidence="1 2" key="1">
    <citation type="submission" date="2019-09" db="EMBL/GenBank/DDBJ databases">
        <authorList>
            <person name="Chandra G."/>
            <person name="Truman W A."/>
        </authorList>
    </citation>
    <scope>NUCLEOTIDE SEQUENCE [LARGE SCALE GENOMIC DNA]</scope>
    <source>
        <strain evidence="1">PS928</strain>
    </source>
</reference>